<dbReference type="SUPFAM" id="SSF52343">
    <property type="entry name" value="Ferredoxin reductase-like, C-terminal NADP-linked domain"/>
    <property type="match status" value="1"/>
</dbReference>
<dbReference type="GO" id="GO:0015677">
    <property type="term" value="P:copper ion import"/>
    <property type="evidence" value="ECO:0007669"/>
    <property type="project" value="TreeGrafter"/>
</dbReference>
<feature type="transmembrane region" description="Helical" evidence="7">
    <location>
        <begin position="130"/>
        <end position="148"/>
    </location>
</feature>
<evidence type="ECO:0000256" key="5">
    <source>
        <dbReference type="ARBA" id="ARBA00023065"/>
    </source>
</evidence>
<dbReference type="AlphaFoldDB" id="A0A428NTA6"/>
<gene>
    <name evidence="9" type="ORF">CEP54_014867</name>
</gene>
<evidence type="ECO:0000256" key="1">
    <source>
        <dbReference type="ARBA" id="ARBA00004141"/>
    </source>
</evidence>
<dbReference type="PANTHER" id="PTHR32361:SF26">
    <property type="entry name" value="FAD-BINDING 8 DOMAIN-CONTAINING PROTEIN-RELATED"/>
    <property type="match status" value="1"/>
</dbReference>
<evidence type="ECO:0000256" key="3">
    <source>
        <dbReference type="ARBA" id="ARBA00022692"/>
    </source>
</evidence>
<feature type="transmembrane region" description="Helical" evidence="7">
    <location>
        <begin position="12"/>
        <end position="35"/>
    </location>
</feature>
<reference evidence="9 10" key="1">
    <citation type="submission" date="2017-06" db="EMBL/GenBank/DDBJ databases">
        <title>Comparative genomic analysis of Ambrosia Fusariam Clade fungi.</title>
        <authorList>
            <person name="Stajich J.E."/>
            <person name="Carrillo J."/>
            <person name="Kijimoto T."/>
            <person name="Eskalen A."/>
            <person name="O'Donnell K."/>
            <person name="Kasson M."/>
        </authorList>
    </citation>
    <scope>NUCLEOTIDE SEQUENCE [LARGE SCALE GENOMIC DNA]</scope>
    <source>
        <strain evidence="9 10">NRRL62584</strain>
    </source>
</reference>
<dbReference type="InterPro" id="IPR013130">
    <property type="entry name" value="Fe3_Rdtase_TM_dom"/>
</dbReference>
<dbReference type="GO" id="GO:0006879">
    <property type="term" value="P:intracellular iron ion homeostasis"/>
    <property type="evidence" value="ECO:0007669"/>
    <property type="project" value="TreeGrafter"/>
</dbReference>
<dbReference type="OrthoDB" id="5244652at2759"/>
<dbReference type="Proteomes" id="UP000288168">
    <property type="component" value="Unassembled WGS sequence"/>
</dbReference>
<accession>A0A428NTA6</accession>
<keyword evidence="4 7" id="KW-1133">Transmembrane helix</keyword>
<keyword evidence="10" id="KW-1185">Reference proteome</keyword>
<feature type="domain" description="Ferric oxidoreductase" evidence="8">
    <location>
        <begin position="97"/>
        <end position="199"/>
    </location>
</feature>
<evidence type="ECO:0000259" key="8">
    <source>
        <dbReference type="Pfam" id="PF01794"/>
    </source>
</evidence>
<dbReference type="InterPro" id="IPR051410">
    <property type="entry name" value="Ferric/Cupric_Reductase"/>
</dbReference>
<dbReference type="PANTHER" id="PTHR32361">
    <property type="entry name" value="FERRIC/CUPRIC REDUCTASE TRANSMEMBRANE COMPONENT"/>
    <property type="match status" value="1"/>
</dbReference>
<keyword evidence="5" id="KW-0406">Ion transport</keyword>
<dbReference type="GO" id="GO:0005886">
    <property type="term" value="C:plasma membrane"/>
    <property type="evidence" value="ECO:0007669"/>
    <property type="project" value="TreeGrafter"/>
</dbReference>
<protein>
    <recommendedName>
        <fullName evidence="8">Ferric oxidoreductase domain-containing protein</fullName>
    </recommendedName>
</protein>
<evidence type="ECO:0000313" key="9">
    <source>
        <dbReference type="EMBL" id="RSL43995.1"/>
    </source>
</evidence>
<name>A0A428NTA6_9HYPO</name>
<dbReference type="EMBL" id="NKCI01000305">
    <property type="protein sequence ID" value="RSL43995.1"/>
    <property type="molecule type" value="Genomic_DNA"/>
</dbReference>
<keyword evidence="2" id="KW-0813">Transport</keyword>
<dbReference type="GO" id="GO:0006826">
    <property type="term" value="P:iron ion transport"/>
    <property type="evidence" value="ECO:0007669"/>
    <property type="project" value="TreeGrafter"/>
</dbReference>
<evidence type="ECO:0000256" key="2">
    <source>
        <dbReference type="ARBA" id="ARBA00022448"/>
    </source>
</evidence>
<dbReference type="CDD" id="cd06186">
    <property type="entry name" value="NOX_Duox_like_FAD_NADP"/>
    <property type="match status" value="1"/>
</dbReference>
<dbReference type="GO" id="GO:0000293">
    <property type="term" value="F:ferric-chelate reductase activity"/>
    <property type="evidence" value="ECO:0007669"/>
    <property type="project" value="TreeGrafter"/>
</dbReference>
<feature type="transmembrane region" description="Helical" evidence="7">
    <location>
        <begin position="160"/>
        <end position="179"/>
    </location>
</feature>
<dbReference type="Pfam" id="PF01794">
    <property type="entry name" value="Ferric_reduct"/>
    <property type="match status" value="1"/>
</dbReference>
<comment type="caution">
    <text evidence="9">The sequence shown here is derived from an EMBL/GenBank/DDBJ whole genome shotgun (WGS) entry which is preliminary data.</text>
</comment>
<comment type="subcellular location">
    <subcellularLocation>
        <location evidence="1">Membrane</location>
        <topology evidence="1">Multi-pass membrane protein</topology>
    </subcellularLocation>
</comment>
<dbReference type="Gene3D" id="3.40.50.80">
    <property type="entry name" value="Nucleotide-binding domain of ferredoxin-NADP reductase (FNR) module"/>
    <property type="match status" value="1"/>
</dbReference>
<evidence type="ECO:0000256" key="4">
    <source>
        <dbReference type="ARBA" id="ARBA00022989"/>
    </source>
</evidence>
<dbReference type="STRING" id="1325734.A0A428NTA6"/>
<evidence type="ECO:0000256" key="6">
    <source>
        <dbReference type="ARBA" id="ARBA00023136"/>
    </source>
</evidence>
<proteinExistence type="predicted"/>
<organism evidence="9 10">
    <name type="scientific">Fusarium duplospermum</name>
    <dbReference type="NCBI Taxonomy" id="1325734"/>
    <lineage>
        <taxon>Eukaryota</taxon>
        <taxon>Fungi</taxon>
        <taxon>Dikarya</taxon>
        <taxon>Ascomycota</taxon>
        <taxon>Pezizomycotina</taxon>
        <taxon>Sordariomycetes</taxon>
        <taxon>Hypocreomycetidae</taxon>
        <taxon>Hypocreales</taxon>
        <taxon>Nectriaceae</taxon>
        <taxon>Fusarium</taxon>
        <taxon>Fusarium solani species complex</taxon>
    </lineage>
</organism>
<evidence type="ECO:0000256" key="7">
    <source>
        <dbReference type="SAM" id="Phobius"/>
    </source>
</evidence>
<evidence type="ECO:0000313" key="10">
    <source>
        <dbReference type="Proteomes" id="UP000288168"/>
    </source>
</evidence>
<keyword evidence="6 7" id="KW-0472">Membrane</keyword>
<feature type="transmembrane region" description="Helical" evidence="7">
    <location>
        <begin position="185"/>
        <end position="204"/>
    </location>
</feature>
<feature type="transmembrane region" description="Helical" evidence="7">
    <location>
        <begin position="65"/>
        <end position="86"/>
    </location>
</feature>
<keyword evidence="3 7" id="KW-0812">Transmembrane</keyword>
<dbReference type="InterPro" id="IPR039261">
    <property type="entry name" value="FNR_nucleotide-bd"/>
</dbReference>
<sequence>MDFSFDFGQIYLVVLCGALALPLLLVGCRFVVLLAEPHLRAWVAQFNYAKPRLGGIGPRVSGSQLSILLLYLAINGVLLGVGIDTLLELERRAAAIASANLMLVFLGGRTNPLADFMQIPLASYYFGHRWIGIVATCEALLHSGLALSRRQKQDASLVQSGYILAAGGLLAVIVLSVWFRRLFGRFFGLFHLLCSMGALGGLVWHVCVQRSAGPRIPVFVSCALLGSTHAFRLARMFIVGRTEGVLVQPWDDGNIIRLRVATNKPVGVFPGCYFYVFFPGPLPFYDLFHGYAMMPAWNEPEHNVNGKTSSLTFLISRTQGQHCRSLGSTLLNQRIRLDGPYGRSLQVHTFETVVLTAKGLGICGVLPIALHLAARRQHDDRLRDKSARLRDSSDPVFGDLSRNVDLIWWLEHDDQDRWVGDQLRALQAIDKKFLVVWCVYPVKRNPERKLPFQENEYWERKYSFDFSEFSRELRQEARYPGQTVVVASGDEKFVNSMREMVIQNTTSSRIIKFTDLEYRTPQGGFRSSFHRPLDAQALVHSDNPGSPVDQGAELGEMDVTEGFTHKIREIV</sequence>